<dbReference type="AlphaFoldDB" id="H3GIG7"/>
<feature type="compositionally biased region" description="Basic and acidic residues" evidence="5">
    <location>
        <begin position="379"/>
        <end position="401"/>
    </location>
</feature>
<evidence type="ECO:0000256" key="3">
    <source>
        <dbReference type="ARBA" id="ARBA00022989"/>
    </source>
</evidence>
<dbReference type="GO" id="GO:0008320">
    <property type="term" value="F:protein transmembrane transporter activity"/>
    <property type="evidence" value="ECO:0000318"/>
    <property type="project" value="GO_Central"/>
</dbReference>
<feature type="compositionally biased region" description="Low complexity" evidence="5">
    <location>
        <begin position="551"/>
        <end position="564"/>
    </location>
</feature>
<dbReference type="PANTHER" id="PTHR15371:SF0">
    <property type="entry name" value="SD19278P"/>
    <property type="match status" value="1"/>
</dbReference>
<dbReference type="GO" id="GO:0005744">
    <property type="term" value="C:TIM23 mitochondrial import inner membrane translocase complex"/>
    <property type="evidence" value="ECO:0000318"/>
    <property type="project" value="GO_Central"/>
</dbReference>
<feature type="compositionally biased region" description="Basic and acidic residues" evidence="5">
    <location>
        <begin position="1"/>
        <end position="11"/>
    </location>
</feature>
<dbReference type="VEuPathDB" id="FungiDB:KRP22_6703"/>
<dbReference type="EMBL" id="DS566011">
    <property type="status" value="NOT_ANNOTATED_CDS"/>
    <property type="molecule type" value="Genomic_DNA"/>
</dbReference>
<evidence type="ECO:0000256" key="5">
    <source>
        <dbReference type="SAM" id="MobiDB-lite"/>
    </source>
</evidence>
<accession>H3GIG7</accession>
<dbReference type="GO" id="GO:0030150">
    <property type="term" value="P:protein import into mitochondrial matrix"/>
    <property type="evidence" value="ECO:0000318"/>
    <property type="project" value="GO_Central"/>
</dbReference>
<dbReference type="STRING" id="164328.H3GIG7"/>
<keyword evidence="4" id="KW-0472">Membrane</keyword>
<evidence type="ECO:0000256" key="2">
    <source>
        <dbReference type="ARBA" id="ARBA00022692"/>
    </source>
</evidence>
<comment type="subcellular location">
    <subcellularLocation>
        <location evidence="1">Membrane</location>
        <topology evidence="1">Multi-pass membrane protein</topology>
    </subcellularLocation>
</comment>
<organism evidence="6 7">
    <name type="scientific">Phytophthora ramorum</name>
    <name type="common">Sudden oak death agent</name>
    <dbReference type="NCBI Taxonomy" id="164328"/>
    <lineage>
        <taxon>Eukaryota</taxon>
        <taxon>Sar</taxon>
        <taxon>Stramenopiles</taxon>
        <taxon>Oomycota</taxon>
        <taxon>Peronosporomycetes</taxon>
        <taxon>Peronosporales</taxon>
        <taxon>Peronosporaceae</taxon>
        <taxon>Phytophthora</taxon>
    </lineage>
</organism>
<feature type="compositionally biased region" description="Acidic residues" evidence="5">
    <location>
        <begin position="624"/>
        <end position="639"/>
    </location>
</feature>
<feature type="compositionally biased region" description="Polar residues" evidence="5">
    <location>
        <begin position="349"/>
        <end position="359"/>
    </location>
</feature>
<evidence type="ECO:0000313" key="7">
    <source>
        <dbReference type="Proteomes" id="UP000005238"/>
    </source>
</evidence>
<feature type="region of interest" description="Disordered" evidence="5">
    <location>
        <begin position="620"/>
        <end position="644"/>
    </location>
</feature>
<dbReference type="Proteomes" id="UP000005238">
    <property type="component" value="Unassembled WGS sequence"/>
</dbReference>
<reference evidence="7" key="1">
    <citation type="journal article" date="2006" name="Science">
        <title>Phytophthora genome sequences uncover evolutionary origins and mechanisms of pathogenesis.</title>
        <authorList>
            <person name="Tyler B.M."/>
            <person name="Tripathy S."/>
            <person name="Zhang X."/>
            <person name="Dehal P."/>
            <person name="Jiang R.H."/>
            <person name="Aerts A."/>
            <person name="Arredondo F.D."/>
            <person name="Baxter L."/>
            <person name="Bensasson D."/>
            <person name="Beynon J.L."/>
            <person name="Chapman J."/>
            <person name="Damasceno C.M."/>
            <person name="Dorrance A.E."/>
            <person name="Dou D."/>
            <person name="Dickerman A.W."/>
            <person name="Dubchak I.L."/>
            <person name="Garbelotto M."/>
            <person name="Gijzen M."/>
            <person name="Gordon S.G."/>
            <person name="Govers F."/>
            <person name="Grunwald N.J."/>
            <person name="Huang W."/>
            <person name="Ivors K.L."/>
            <person name="Jones R.W."/>
            <person name="Kamoun S."/>
            <person name="Krampis K."/>
            <person name="Lamour K.H."/>
            <person name="Lee M.K."/>
            <person name="McDonald W.H."/>
            <person name="Medina M."/>
            <person name="Meijer H.J."/>
            <person name="Nordberg E.K."/>
            <person name="Maclean D.J."/>
            <person name="Ospina-Giraldo M.D."/>
            <person name="Morris P.F."/>
            <person name="Phuntumart V."/>
            <person name="Putnam N.H."/>
            <person name="Rash S."/>
            <person name="Rose J.K."/>
            <person name="Sakihama Y."/>
            <person name="Salamov A.A."/>
            <person name="Savidor A."/>
            <person name="Scheuring C.F."/>
            <person name="Smith B.M."/>
            <person name="Sobral B.W."/>
            <person name="Terry A."/>
            <person name="Torto-Alalibo T.A."/>
            <person name="Win J."/>
            <person name="Xu Z."/>
            <person name="Zhang H."/>
            <person name="Grigoriev I.V."/>
            <person name="Rokhsar D.S."/>
            <person name="Boore J.L."/>
        </authorList>
    </citation>
    <scope>NUCLEOTIDE SEQUENCE [LARGE SCALE GENOMIC DNA]</scope>
    <source>
        <strain evidence="7">Pr102</strain>
    </source>
</reference>
<keyword evidence="7" id="KW-1185">Reference proteome</keyword>
<dbReference type="eggNOG" id="KOG3324">
    <property type="taxonomic scope" value="Eukaryota"/>
</dbReference>
<dbReference type="InterPro" id="IPR045238">
    <property type="entry name" value="Tim23-like"/>
</dbReference>
<feature type="region of interest" description="Disordered" evidence="5">
    <location>
        <begin position="527"/>
        <end position="603"/>
    </location>
</feature>
<sequence length="767" mass="83815">MSSWNSDDRWQDSSASATGSASGFDSSATSGLEFPVLPTIPSGSIDLGAIAPVFGVASYDDDADYLDYDKAGRPFMEQMSGSCGTAYFSGIIGGGAYGAVKGFARSPSTKFKIRMNSLMNGAATRGSKAGNALGCIAMIYKAFEQVADSAEIENIVKFDQVTPILASAATGVFYKSTAGPKAMVLAGALGAGLMSVMTKSSEQRKDNVEMHISRADAAFSSSLTSALGASRAFSPPNWFKFKTPSIMSASYALELHALKAELQSTLARLGIDTVSSDDETDARHHVDALSVLEIAAESTETRPRRRNSGRNRPITRWNRRRLVHELAAASSRRRQLETQLHREMESDRQQQQVSDEQSRRQSAWQAAILELQQQRAEIQRQMEAETAEEMHQTAEREREEQVSGAEDQSERVTDRRLTVESVSETHYSIGGVVTLEPLASFQQVPGLASSRSGVSMRPTVVTAAAVSPTEASVSAPAMVSVLDAYPRYRNTPDALSDVFSLQLKFAETMLKLEKSVQMRDRLLHHGGALSKHRGGAPASSTTTLSPQESPSAQDAAAQGSDAQGELSEARDEEIHRTPTTGSSVTTPTTGSDQKSNASSKQVRFGDDAYSTPVLARKFNFDNPSIDEDDFEEKTEDEESIPSFLGGSTVTSVELNDASFLRAFQRFRRELKDYKLQFFLAKTTGGAWLMSDDPDVIISELALAIRRREEQKKAVEFNFSVLGMSENQTFEDIFEECCRVSWKYAKVELPAPDCVVYLVLDETLWLWS</sequence>
<dbReference type="PANTHER" id="PTHR15371">
    <property type="entry name" value="TIM23"/>
    <property type="match status" value="1"/>
</dbReference>
<dbReference type="InParanoid" id="H3GIG7"/>
<feature type="compositionally biased region" description="Basic and acidic residues" evidence="5">
    <location>
        <begin position="334"/>
        <end position="348"/>
    </location>
</feature>
<evidence type="ECO:0000256" key="4">
    <source>
        <dbReference type="ARBA" id="ARBA00023136"/>
    </source>
</evidence>
<evidence type="ECO:0000256" key="1">
    <source>
        <dbReference type="ARBA" id="ARBA00004141"/>
    </source>
</evidence>
<feature type="region of interest" description="Disordered" evidence="5">
    <location>
        <begin position="379"/>
        <end position="417"/>
    </location>
</feature>
<dbReference type="VEuPathDB" id="FungiDB:KRP23_10362"/>
<dbReference type="HOGENOM" id="CLU_364296_0_0_1"/>
<dbReference type="VEuPathDB" id="FungiDB:KRP23_10361"/>
<feature type="region of interest" description="Disordered" evidence="5">
    <location>
        <begin position="1"/>
        <end position="26"/>
    </location>
</feature>
<dbReference type="Pfam" id="PF02466">
    <property type="entry name" value="Tim17"/>
    <property type="match status" value="1"/>
</dbReference>
<name>H3GIG7_PHYRM</name>
<feature type="compositionally biased region" description="Low complexity" evidence="5">
    <location>
        <begin position="12"/>
        <end position="26"/>
    </location>
</feature>
<feature type="region of interest" description="Disordered" evidence="5">
    <location>
        <begin position="328"/>
        <end position="359"/>
    </location>
</feature>
<proteinExistence type="predicted"/>
<feature type="compositionally biased region" description="Basic and acidic residues" evidence="5">
    <location>
        <begin position="567"/>
        <end position="576"/>
    </location>
</feature>
<protein>
    <submittedName>
        <fullName evidence="6">Uncharacterized protein</fullName>
    </submittedName>
</protein>
<feature type="compositionally biased region" description="Polar residues" evidence="5">
    <location>
        <begin position="592"/>
        <end position="601"/>
    </location>
</feature>
<dbReference type="VEuPathDB" id="FungiDB:KRP22_6702"/>
<dbReference type="EnsemblProtists" id="Phyra75855">
    <property type="protein sequence ID" value="Phyra75855"/>
    <property type="gene ID" value="Phyra75855"/>
</dbReference>
<feature type="compositionally biased region" description="Basic and acidic residues" evidence="5">
    <location>
        <begin position="408"/>
        <end position="417"/>
    </location>
</feature>
<reference evidence="6" key="2">
    <citation type="submission" date="2015-06" db="UniProtKB">
        <authorList>
            <consortium name="EnsemblProtists"/>
        </authorList>
    </citation>
    <scope>IDENTIFICATION</scope>
    <source>
        <strain evidence="6">Pr102</strain>
    </source>
</reference>
<evidence type="ECO:0000313" key="6">
    <source>
        <dbReference type="EnsemblProtists" id="Phyra75855"/>
    </source>
</evidence>
<keyword evidence="2" id="KW-0812">Transmembrane</keyword>
<feature type="compositionally biased region" description="Polar residues" evidence="5">
    <location>
        <begin position="538"/>
        <end position="550"/>
    </location>
</feature>
<feature type="compositionally biased region" description="Low complexity" evidence="5">
    <location>
        <begin position="577"/>
        <end position="591"/>
    </location>
</feature>
<keyword evidence="3" id="KW-1133">Transmembrane helix</keyword>